<dbReference type="SFLD" id="SFLDG01129">
    <property type="entry name" value="C1.5:_HAD__Beta-PGM__Phosphata"/>
    <property type="match status" value="1"/>
</dbReference>
<dbReference type="SFLD" id="SFLDS00003">
    <property type="entry name" value="Haloacid_Dehalogenase"/>
    <property type="match status" value="1"/>
</dbReference>
<dbReference type="PANTHER" id="PTHR18901:SF38">
    <property type="entry name" value="PSEUDOURIDINE-5'-PHOSPHATASE"/>
    <property type="match status" value="1"/>
</dbReference>
<dbReference type="Pfam" id="PF00702">
    <property type="entry name" value="Hydrolase"/>
    <property type="match status" value="1"/>
</dbReference>
<dbReference type="Gene3D" id="1.10.150.240">
    <property type="entry name" value="Putative phosphatase, domain 2"/>
    <property type="match status" value="1"/>
</dbReference>
<organism evidence="1 2">
    <name type="scientific">Gordonia humi</name>
    <dbReference type="NCBI Taxonomy" id="686429"/>
    <lineage>
        <taxon>Bacteria</taxon>
        <taxon>Bacillati</taxon>
        <taxon>Actinomycetota</taxon>
        <taxon>Actinomycetes</taxon>
        <taxon>Mycobacteriales</taxon>
        <taxon>Gordoniaceae</taxon>
        <taxon>Gordonia</taxon>
    </lineage>
</organism>
<dbReference type="SUPFAM" id="SSF56784">
    <property type="entry name" value="HAD-like"/>
    <property type="match status" value="1"/>
</dbReference>
<dbReference type="InterPro" id="IPR006439">
    <property type="entry name" value="HAD-SF_hydro_IA"/>
</dbReference>
<dbReference type="Proteomes" id="UP000551501">
    <property type="component" value="Unassembled WGS sequence"/>
</dbReference>
<keyword evidence="1" id="KW-0378">Hydrolase</keyword>
<comment type="caution">
    <text evidence="1">The sequence shown here is derived from an EMBL/GenBank/DDBJ whole genome shotgun (WGS) entry which is preliminary data.</text>
</comment>
<sequence>MTPEARPLDARLPDAVFWDMDGTLLDTEPLWEKVLVEFAERLGTEMTSALRDSTMGNSSVDAMTKVYEAALVPEAGRDFEGDEEWMVQRVLEQFAGGPPWRPGAIDALDLVAAADIPMVLVTNTMREVTDVLLETIGRERFVTTVCGDEVEAGKPEPHIYRRAAELVGAPTHRCLAIEDSPAGAAATFAAGVRAIIVPSAIEVQPRATYTYRDSLVGLTLDDLAAALA</sequence>
<dbReference type="NCBIfam" id="TIGR01509">
    <property type="entry name" value="HAD-SF-IA-v3"/>
    <property type="match status" value="1"/>
</dbReference>
<dbReference type="InterPro" id="IPR023198">
    <property type="entry name" value="PGP-like_dom2"/>
</dbReference>
<keyword evidence="2" id="KW-1185">Reference proteome</keyword>
<evidence type="ECO:0000313" key="1">
    <source>
        <dbReference type="EMBL" id="MBB4136588.1"/>
    </source>
</evidence>
<dbReference type="Gene3D" id="3.40.50.1000">
    <property type="entry name" value="HAD superfamily/HAD-like"/>
    <property type="match status" value="1"/>
</dbReference>
<dbReference type="AlphaFoldDB" id="A0A840F276"/>
<accession>A0A840F276</accession>
<dbReference type="EMBL" id="JACIFP010000001">
    <property type="protein sequence ID" value="MBB4136588.1"/>
    <property type="molecule type" value="Genomic_DNA"/>
</dbReference>
<reference evidence="1 2" key="1">
    <citation type="submission" date="2020-08" db="EMBL/GenBank/DDBJ databases">
        <title>Sequencing the genomes of 1000 actinobacteria strains.</title>
        <authorList>
            <person name="Klenk H.-P."/>
        </authorList>
    </citation>
    <scope>NUCLEOTIDE SEQUENCE [LARGE SCALE GENOMIC DNA]</scope>
    <source>
        <strain evidence="1 2">DSM 45298</strain>
    </source>
</reference>
<dbReference type="PANTHER" id="PTHR18901">
    <property type="entry name" value="2-DEOXYGLUCOSE-6-PHOSPHATE PHOSPHATASE 2"/>
    <property type="match status" value="1"/>
</dbReference>
<evidence type="ECO:0000313" key="2">
    <source>
        <dbReference type="Proteomes" id="UP000551501"/>
    </source>
</evidence>
<proteinExistence type="predicted"/>
<name>A0A840F276_9ACTN</name>
<dbReference type="CDD" id="cd07505">
    <property type="entry name" value="HAD_BPGM-like"/>
    <property type="match status" value="1"/>
</dbReference>
<dbReference type="GO" id="GO:0016787">
    <property type="term" value="F:hydrolase activity"/>
    <property type="evidence" value="ECO:0007669"/>
    <property type="project" value="UniProtKB-KW"/>
</dbReference>
<protein>
    <submittedName>
        <fullName evidence="1">HAD superfamily hydrolase (TIGR01509 family)</fullName>
    </submittedName>
</protein>
<dbReference type="InterPro" id="IPR036412">
    <property type="entry name" value="HAD-like_sf"/>
</dbReference>
<dbReference type="InterPro" id="IPR023214">
    <property type="entry name" value="HAD_sf"/>
</dbReference>
<gene>
    <name evidence="1" type="ORF">BKA16_003140</name>
</gene>
<dbReference type="RefSeq" id="WP_343067454.1">
    <property type="nucleotide sequence ID" value="NZ_BAABHL010000041.1"/>
</dbReference>